<dbReference type="SFLD" id="SFLDG01140">
    <property type="entry name" value="C2.B:_Phosphomannomutase_and_P"/>
    <property type="match status" value="1"/>
</dbReference>
<dbReference type="EMBL" id="CP034235">
    <property type="protein sequence ID" value="QGQ96319.1"/>
    <property type="molecule type" value="Genomic_DNA"/>
</dbReference>
<name>A0A6B8RJV0_9BACL</name>
<dbReference type="Gene3D" id="3.30.1240.10">
    <property type="match status" value="1"/>
</dbReference>
<dbReference type="SFLD" id="SFLDG01144">
    <property type="entry name" value="C2.B.4:_PGP_Like"/>
    <property type="match status" value="1"/>
</dbReference>
<dbReference type="PROSITE" id="PS01229">
    <property type="entry name" value="COF_2"/>
    <property type="match status" value="1"/>
</dbReference>
<dbReference type="InterPro" id="IPR036412">
    <property type="entry name" value="HAD-like_sf"/>
</dbReference>
<dbReference type="InterPro" id="IPR023214">
    <property type="entry name" value="HAD_sf"/>
</dbReference>
<proteinExistence type="predicted"/>
<organism evidence="1 2">
    <name type="scientific">Paenibacillus psychroresistens</name>
    <dbReference type="NCBI Taxonomy" id="1778678"/>
    <lineage>
        <taxon>Bacteria</taxon>
        <taxon>Bacillati</taxon>
        <taxon>Bacillota</taxon>
        <taxon>Bacilli</taxon>
        <taxon>Bacillales</taxon>
        <taxon>Paenibacillaceae</taxon>
        <taxon>Paenibacillus</taxon>
    </lineage>
</organism>
<dbReference type="GO" id="GO:0005829">
    <property type="term" value="C:cytosol"/>
    <property type="evidence" value="ECO:0007669"/>
    <property type="project" value="TreeGrafter"/>
</dbReference>
<evidence type="ECO:0000313" key="1">
    <source>
        <dbReference type="EMBL" id="QGQ96319.1"/>
    </source>
</evidence>
<dbReference type="GO" id="GO:0016791">
    <property type="term" value="F:phosphatase activity"/>
    <property type="evidence" value="ECO:0007669"/>
    <property type="project" value="TreeGrafter"/>
</dbReference>
<dbReference type="NCBIfam" id="TIGR00099">
    <property type="entry name" value="Cof-subfamily"/>
    <property type="match status" value="1"/>
</dbReference>
<sequence length="270" mass="30223">MNTTTYKMIAIDVDDTLLNDEMQISEGTKLAIAAARDQGVLVTLATGRMFASAQKIAKQLGFNVPIITYQGSLVKNLFDEEVLYERSVPAEAVQFLYDYAERNDLHIQVYHEDKLYVKVDNQKIKEYAAMSNIPYIVAEDFNFFLDKPLTKMLYIDDPAKLDEIAIDLQKQIGSIVHITKSKANFLEFLHPEGTKGHAVKSLAAHYGYDISEVIAIGDSWNDHEMLEVAGLGVAMDNAIDALKQIADFVTLSNNDDGVKHVIDKFILKLS</sequence>
<dbReference type="CDD" id="cd07516">
    <property type="entry name" value="HAD_Pase"/>
    <property type="match status" value="1"/>
</dbReference>
<dbReference type="GO" id="GO:0000287">
    <property type="term" value="F:magnesium ion binding"/>
    <property type="evidence" value="ECO:0007669"/>
    <property type="project" value="TreeGrafter"/>
</dbReference>
<accession>A0A6B8RJV0</accession>
<dbReference type="SFLD" id="SFLDS00003">
    <property type="entry name" value="Haloacid_Dehalogenase"/>
    <property type="match status" value="1"/>
</dbReference>
<dbReference type="Proteomes" id="UP000426246">
    <property type="component" value="Chromosome"/>
</dbReference>
<dbReference type="OrthoDB" id="9790031at2"/>
<protein>
    <submittedName>
        <fullName evidence="1">HAD family phosphatase</fullName>
    </submittedName>
</protein>
<dbReference type="AlphaFoldDB" id="A0A6B8RJV0"/>
<dbReference type="RefSeq" id="WP_155701355.1">
    <property type="nucleotide sequence ID" value="NZ_CP034235.1"/>
</dbReference>
<dbReference type="KEGG" id="ppsc:EHS13_16240"/>
<dbReference type="PANTHER" id="PTHR10000">
    <property type="entry name" value="PHOSPHOSERINE PHOSPHATASE"/>
    <property type="match status" value="1"/>
</dbReference>
<dbReference type="InterPro" id="IPR000150">
    <property type="entry name" value="Cof"/>
</dbReference>
<dbReference type="PANTHER" id="PTHR10000:SF8">
    <property type="entry name" value="HAD SUPERFAMILY HYDROLASE-LIKE, TYPE 3"/>
    <property type="match status" value="1"/>
</dbReference>
<keyword evidence="2" id="KW-1185">Reference proteome</keyword>
<dbReference type="NCBIfam" id="TIGR01484">
    <property type="entry name" value="HAD-SF-IIB"/>
    <property type="match status" value="1"/>
</dbReference>
<reference evidence="2" key="1">
    <citation type="submission" date="2018-11" db="EMBL/GenBank/DDBJ databases">
        <title>Complete genome sequence of Paenibacillus sp. ML311-T8.</title>
        <authorList>
            <person name="Nam Y.-D."/>
            <person name="Kang J."/>
            <person name="Chung W.-H."/>
            <person name="Park Y.S."/>
        </authorList>
    </citation>
    <scope>NUCLEOTIDE SEQUENCE [LARGE SCALE GENOMIC DNA]</scope>
    <source>
        <strain evidence="2">ML311-T8</strain>
    </source>
</reference>
<gene>
    <name evidence="1" type="ORF">EHS13_16240</name>
</gene>
<dbReference type="InterPro" id="IPR006379">
    <property type="entry name" value="HAD-SF_hydro_IIB"/>
</dbReference>
<dbReference type="Gene3D" id="3.40.50.1000">
    <property type="entry name" value="HAD superfamily/HAD-like"/>
    <property type="match status" value="1"/>
</dbReference>
<evidence type="ECO:0000313" key="2">
    <source>
        <dbReference type="Proteomes" id="UP000426246"/>
    </source>
</evidence>
<dbReference type="SUPFAM" id="SSF56784">
    <property type="entry name" value="HAD-like"/>
    <property type="match status" value="1"/>
</dbReference>
<dbReference type="Pfam" id="PF08282">
    <property type="entry name" value="Hydrolase_3"/>
    <property type="match status" value="1"/>
</dbReference>